<dbReference type="AlphaFoldDB" id="A0A447GBJ7"/>
<accession>A0A447GBJ7</accession>
<protein>
    <submittedName>
        <fullName evidence="1">Uncharacterized protein</fullName>
    </submittedName>
</protein>
<evidence type="ECO:0000313" key="2">
    <source>
        <dbReference type="Proteomes" id="UP000269998"/>
    </source>
</evidence>
<organism evidence="1 2">
    <name type="scientific">Mycobacterium basiliense</name>
    <dbReference type="NCBI Taxonomy" id="2094119"/>
    <lineage>
        <taxon>Bacteria</taxon>
        <taxon>Bacillati</taxon>
        <taxon>Actinomycetota</taxon>
        <taxon>Actinomycetes</taxon>
        <taxon>Mycobacteriales</taxon>
        <taxon>Mycobacteriaceae</taxon>
        <taxon>Mycobacterium</taxon>
    </lineage>
</organism>
<evidence type="ECO:0000313" key="1">
    <source>
        <dbReference type="EMBL" id="VDM87825.1"/>
    </source>
</evidence>
<name>A0A447GBJ7_9MYCO</name>
<dbReference type="KEGG" id="mbai:MB901379_01375"/>
<dbReference type="EMBL" id="LR130759">
    <property type="protein sequence ID" value="VDM87825.1"/>
    <property type="molecule type" value="Genomic_DNA"/>
</dbReference>
<reference evidence="2" key="1">
    <citation type="submission" date="2018-02" db="EMBL/GenBank/DDBJ databases">
        <authorList>
            <person name="Seth-Smith MB H."/>
            <person name="Seth-Smith H."/>
        </authorList>
    </citation>
    <scope>NUCLEOTIDE SEQUENCE [LARGE SCALE GENOMIC DNA]</scope>
</reference>
<gene>
    <name evidence="1" type="ORF">MB901379_01375</name>
</gene>
<sequence>MRVSPATLSPSLSTLAFRLSLTLVGQLRMGVRQLRVDHFGEGAQREEPPIVIRGTIDFWLAFSEEHHPQVLTIAPDHHRAVPVAK</sequence>
<dbReference type="Proteomes" id="UP000269998">
    <property type="component" value="Chromosome"/>
</dbReference>
<proteinExistence type="predicted"/>
<keyword evidence="2" id="KW-1185">Reference proteome</keyword>